<feature type="compositionally biased region" description="Polar residues" evidence="4">
    <location>
        <begin position="10"/>
        <end position="22"/>
    </location>
</feature>
<sequence>MRQRRALRQFTLSTGKSVGRNSSGRITVFHRGGGSKRLQRRIDMEGKTESIGIVKRIERAPNHFSQIAPTKESRTSDPASVLLSREERGQAPPNLSWDTGQAVPGQKEGLDCIGAGWVFPPDAFASEVGNPQHLIQSPYPGGNCYRRKYLK</sequence>
<dbReference type="AlphaFoldDB" id="A0A2G2WBB2"/>
<dbReference type="Proteomes" id="UP000224567">
    <property type="component" value="Unassembled WGS sequence"/>
</dbReference>
<evidence type="ECO:0000313" key="6">
    <source>
        <dbReference type="EMBL" id="PHT42534.1"/>
    </source>
</evidence>
<dbReference type="OrthoDB" id="1306200at2759"/>
<evidence type="ECO:0000259" key="5">
    <source>
        <dbReference type="SMART" id="SM01383"/>
    </source>
</evidence>
<reference evidence="7" key="2">
    <citation type="journal article" date="2017" name="J. Anim. Genet.">
        <title>Multiple reference genome sequences of hot pepper reveal the massive evolution of plant disease resistance genes by retroduplication.</title>
        <authorList>
            <person name="Kim S."/>
            <person name="Park J."/>
            <person name="Yeom S.-I."/>
            <person name="Kim Y.-M."/>
            <person name="Seo E."/>
            <person name="Kim K.-T."/>
            <person name="Kim M.-S."/>
            <person name="Lee J.M."/>
            <person name="Cheong K."/>
            <person name="Shin H.-S."/>
            <person name="Kim S.-B."/>
            <person name="Han K."/>
            <person name="Lee J."/>
            <person name="Park M."/>
            <person name="Lee H.-A."/>
            <person name="Lee H.-Y."/>
            <person name="Lee Y."/>
            <person name="Oh S."/>
            <person name="Lee J.H."/>
            <person name="Choi E."/>
            <person name="Choi E."/>
            <person name="Lee S.E."/>
            <person name="Jeon J."/>
            <person name="Kim H."/>
            <person name="Choi G."/>
            <person name="Song H."/>
            <person name="Lee J."/>
            <person name="Lee S.-C."/>
            <person name="Kwon J.-K."/>
            <person name="Lee H.-Y."/>
            <person name="Koo N."/>
            <person name="Hong Y."/>
            <person name="Kim R.W."/>
            <person name="Kang W.-H."/>
            <person name="Huh J.H."/>
            <person name="Kang B.-C."/>
            <person name="Yang T.-J."/>
            <person name="Lee Y.-H."/>
            <person name="Bennetzen J.L."/>
            <person name="Choi D."/>
        </authorList>
    </citation>
    <scope>NUCLEOTIDE SEQUENCE [LARGE SCALE GENOMIC DNA]</scope>
    <source>
        <strain evidence="7">cv. PBC81</strain>
    </source>
</reference>
<dbReference type="PANTHER" id="PTHR13691:SF49">
    <property type="entry name" value="LARGE RIBOSOMAL SUBUNIT PROTEIN UL2 RNA-BINDING DOMAIN-CONTAINING PROTEIN"/>
    <property type="match status" value="1"/>
</dbReference>
<evidence type="ECO:0000256" key="4">
    <source>
        <dbReference type="SAM" id="MobiDB-lite"/>
    </source>
</evidence>
<comment type="caution">
    <text evidence="6">The sequence shown here is derived from an EMBL/GenBank/DDBJ whole genome shotgun (WGS) entry which is preliminary data.</text>
</comment>
<dbReference type="Gene3D" id="2.40.50.140">
    <property type="entry name" value="Nucleic acid-binding proteins"/>
    <property type="match status" value="1"/>
</dbReference>
<evidence type="ECO:0000313" key="7">
    <source>
        <dbReference type="Proteomes" id="UP000224567"/>
    </source>
</evidence>
<dbReference type="GO" id="GO:0003735">
    <property type="term" value="F:structural constituent of ribosome"/>
    <property type="evidence" value="ECO:0007669"/>
    <property type="project" value="InterPro"/>
</dbReference>
<proteinExistence type="inferred from homology"/>
<feature type="region of interest" description="Disordered" evidence="4">
    <location>
        <begin position="63"/>
        <end position="103"/>
    </location>
</feature>
<dbReference type="InterPro" id="IPR022666">
    <property type="entry name" value="Ribosomal_uL2_RNA-bd_dom"/>
</dbReference>
<reference evidence="6 7" key="1">
    <citation type="journal article" date="2017" name="Genome Biol.">
        <title>New reference genome sequences of hot pepper reveal the massive evolution of plant disease-resistance genes by retroduplication.</title>
        <authorList>
            <person name="Kim S."/>
            <person name="Park J."/>
            <person name="Yeom S.I."/>
            <person name="Kim Y.M."/>
            <person name="Seo E."/>
            <person name="Kim K.T."/>
            <person name="Kim M.S."/>
            <person name="Lee J.M."/>
            <person name="Cheong K."/>
            <person name="Shin H.S."/>
            <person name="Kim S.B."/>
            <person name="Han K."/>
            <person name="Lee J."/>
            <person name="Park M."/>
            <person name="Lee H.A."/>
            <person name="Lee H.Y."/>
            <person name="Lee Y."/>
            <person name="Oh S."/>
            <person name="Lee J.H."/>
            <person name="Choi E."/>
            <person name="Choi E."/>
            <person name="Lee S.E."/>
            <person name="Jeon J."/>
            <person name="Kim H."/>
            <person name="Choi G."/>
            <person name="Song H."/>
            <person name="Lee J."/>
            <person name="Lee S.C."/>
            <person name="Kwon J.K."/>
            <person name="Lee H.Y."/>
            <person name="Koo N."/>
            <person name="Hong Y."/>
            <person name="Kim R.W."/>
            <person name="Kang W.H."/>
            <person name="Huh J.H."/>
            <person name="Kang B.C."/>
            <person name="Yang T.J."/>
            <person name="Lee Y.H."/>
            <person name="Bennetzen J.L."/>
            <person name="Choi D."/>
        </authorList>
    </citation>
    <scope>NUCLEOTIDE SEQUENCE [LARGE SCALE GENOMIC DNA]</scope>
    <source>
        <strain evidence="7">cv. PBC81</strain>
    </source>
</reference>
<dbReference type="SUPFAM" id="SSF50249">
    <property type="entry name" value="Nucleic acid-binding proteins"/>
    <property type="match status" value="1"/>
</dbReference>
<feature type="domain" description="Large ribosomal subunit protein uL2 RNA-binding" evidence="5">
    <location>
        <begin position="19"/>
        <end position="105"/>
    </location>
</feature>
<feature type="region of interest" description="Disordered" evidence="4">
    <location>
        <begin position="1"/>
        <end position="22"/>
    </location>
</feature>
<dbReference type="GO" id="GO:0003723">
    <property type="term" value="F:RNA binding"/>
    <property type="evidence" value="ECO:0007669"/>
    <property type="project" value="TreeGrafter"/>
</dbReference>
<dbReference type="EMBL" id="MLFT02000007">
    <property type="protein sequence ID" value="PHT42534.1"/>
    <property type="molecule type" value="Genomic_DNA"/>
</dbReference>
<dbReference type="PANTHER" id="PTHR13691">
    <property type="entry name" value="RIBOSOMAL PROTEIN L2"/>
    <property type="match status" value="1"/>
</dbReference>
<keyword evidence="3" id="KW-0687">Ribonucleoprotein</keyword>
<keyword evidence="7" id="KW-1185">Reference proteome</keyword>
<organism evidence="6 7">
    <name type="scientific">Capsicum baccatum</name>
    <name type="common">Peruvian pepper</name>
    <dbReference type="NCBI Taxonomy" id="33114"/>
    <lineage>
        <taxon>Eukaryota</taxon>
        <taxon>Viridiplantae</taxon>
        <taxon>Streptophyta</taxon>
        <taxon>Embryophyta</taxon>
        <taxon>Tracheophyta</taxon>
        <taxon>Spermatophyta</taxon>
        <taxon>Magnoliopsida</taxon>
        <taxon>eudicotyledons</taxon>
        <taxon>Gunneridae</taxon>
        <taxon>Pentapetalae</taxon>
        <taxon>asterids</taxon>
        <taxon>lamiids</taxon>
        <taxon>Solanales</taxon>
        <taxon>Solanaceae</taxon>
        <taxon>Solanoideae</taxon>
        <taxon>Capsiceae</taxon>
        <taxon>Capsicum</taxon>
    </lineage>
</organism>
<dbReference type="InterPro" id="IPR012340">
    <property type="entry name" value="NA-bd_OB-fold"/>
</dbReference>
<dbReference type="Pfam" id="PF00181">
    <property type="entry name" value="Ribosomal_L2_N"/>
    <property type="match status" value="1"/>
</dbReference>
<accession>A0A2G2WBB2</accession>
<evidence type="ECO:0000256" key="3">
    <source>
        <dbReference type="ARBA" id="ARBA00023274"/>
    </source>
</evidence>
<protein>
    <submittedName>
        <fullName evidence="6">60S ribosomal protein L2, mitochondrial</fullName>
    </submittedName>
</protein>
<dbReference type="GO" id="GO:0032543">
    <property type="term" value="P:mitochondrial translation"/>
    <property type="evidence" value="ECO:0007669"/>
    <property type="project" value="TreeGrafter"/>
</dbReference>
<dbReference type="STRING" id="33114.A0A2G2WBB2"/>
<dbReference type="SMART" id="SM01383">
    <property type="entry name" value="Ribosomal_L2"/>
    <property type="match status" value="1"/>
</dbReference>
<evidence type="ECO:0000256" key="2">
    <source>
        <dbReference type="ARBA" id="ARBA00022980"/>
    </source>
</evidence>
<name>A0A2G2WBB2_CAPBA</name>
<comment type="similarity">
    <text evidence="1">Belongs to the universal ribosomal protein uL2 family.</text>
</comment>
<gene>
    <name evidence="6" type="ORF">CQW23_16559</name>
</gene>
<keyword evidence="2 6" id="KW-0689">Ribosomal protein</keyword>
<dbReference type="GO" id="GO:0005762">
    <property type="term" value="C:mitochondrial large ribosomal subunit"/>
    <property type="evidence" value="ECO:0007669"/>
    <property type="project" value="TreeGrafter"/>
</dbReference>
<dbReference type="InterPro" id="IPR002171">
    <property type="entry name" value="Ribosomal_uL2"/>
</dbReference>
<evidence type="ECO:0000256" key="1">
    <source>
        <dbReference type="ARBA" id="ARBA00005636"/>
    </source>
</evidence>